<name>A0A8B3RZT6_9EURY</name>
<reference evidence="2" key="1">
    <citation type="submission" date="2019-01" db="EMBL/GenBank/DDBJ databases">
        <title>Anaerobic oxidation of ethane by archaea from a marine hydrocarbon seep.</title>
        <authorList>
            <person name="Musat F."/>
        </authorList>
    </citation>
    <scope>NUCLEOTIDE SEQUENCE [LARGE SCALE GENOMIC DNA]</scope>
</reference>
<evidence type="ECO:0000313" key="2">
    <source>
        <dbReference type="Proteomes" id="UP000291831"/>
    </source>
</evidence>
<dbReference type="EMBL" id="RPGO01000041">
    <property type="protein sequence ID" value="RZB28589.1"/>
    <property type="molecule type" value="Genomic_DNA"/>
</dbReference>
<gene>
    <name evidence="1" type="ORF">AEth_01993</name>
</gene>
<comment type="caution">
    <text evidence="1">The sequence shown here is derived from an EMBL/GenBank/DDBJ whole genome shotgun (WGS) entry which is preliminary data.</text>
</comment>
<proteinExistence type="predicted"/>
<organism evidence="1 2">
    <name type="scientific">Candidatus Argoarchaeum ethanivorans</name>
    <dbReference type="NCBI Taxonomy" id="2608793"/>
    <lineage>
        <taxon>Archaea</taxon>
        <taxon>Methanobacteriati</taxon>
        <taxon>Methanobacteriota</taxon>
        <taxon>Stenosarchaea group</taxon>
        <taxon>Methanomicrobia</taxon>
        <taxon>Methanosarcinales</taxon>
        <taxon>Methanosarcinales incertae sedis</taxon>
        <taxon>GOM Arc I cluster</taxon>
        <taxon>Candidatus Argoarchaeum</taxon>
    </lineage>
</organism>
<sequence>MIAKRYALSQVKTDISGYYKLVPAGPQMIAKSDVLLVKLDFISTGYPHGL</sequence>
<protein>
    <submittedName>
        <fullName evidence="1">Uncharacterized protein</fullName>
    </submittedName>
</protein>
<dbReference type="AlphaFoldDB" id="A0A8B3RZT6"/>
<accession>A0A8B3RZT6</accession>
<evidence type="ECO:0000313" key="1">
    <source>
        <dbReference type="EMBL" id="RZB28589.1"/>
    </source>
</evidence>
<dbReference type="Proteomes" id="UP000291831">
    <property type="component" value="Unassembled WGS sequence"/>
</dbReference>